<feature type="chain" id="PRO_5043124506" evidence="3">
    <location>
        <begin position="19"/>
        <end position="109"/>
    </location>
</feature>
<dbReference type="Gene3D" id="3.30.70.340">
    <property type="entry name" value="Metallocarboxypeptidase-like"/>
    <property type="match status" value="1"/>
</dbReference>
<dbReference type="EMBL" id="UYSL01000063">
    <property type="protein sequence ID" value="VDL62564.1"/>
    <property type="molecule type" value="Genomic_DNA"/>
</dbReference>
<organism evidence="7">
    <name type="scientific">Nippostrongylus brasiliensis</name>
    <name type="common">Rat hookworm</name>
    <dbReference type="NCBI Taxonomy" id="27835"/>
    <lineage>
        <taxon>Eukaryota</taxon>
        <taxon>Metazoa</taxon>
        <taxon>Ecdysozoa</taxon>
        <taxon>Nematoda</taxon>
        <taxon>Chromadorea</taxon>
        <taxon>Rhabditida</taxon>
        <taxon>Rhabditina</taxon>
        <taxon>Rhabditomorpha</taxon>
        <taxon>Strongyloidea</taxon>
        <taxon>Heligmosomidae</taxon>
        <taxon>Nippostrongylus</taxon>
    </lineage>
</organism>
<dbReference type="GO" id="GO:0046872">
    <property type="term" value="F:metal ion binding"/>
    <property type="evidence" value="ECO:0007669"/>
    <property type="project" value="UniProtKB-KW"/>
</dbReference>
<feature type="domain" description="Carboxypeptidase activation peptide" evidence="4">
    <location>
        <begin position="30"/>
        <end position="87"/>
    </location>
</feature>
<keyword evidence="1" id="KW-0479">Metal-binding</keyword>
<name>A0A0N4XCM1_NIPBR</name>
<evidence type="ECO:0000313" key="6">
    <source>
        <dbReference type="Proteomes" id="UP000271162"/>
    </source>
</evidence>
<dbReference type="InterPro" id="IPR036990">
    <property type="entry name" value="M14A-like_propep"/>
</dbReference>
<evidence type="ECO:0000313" key="5">
    <source>
        <dbReference type="EMBL" id="VDL62564.1"/>
    </source>
</evidence>
<accession>A0A0N4XCM1</accession>
<gene>
    <name evidence="5" type="ORF">NBR_LOCUS211</name>
</gene>
<keyword evidence="2" id="KW-0862">Zinc</keyword>
<evidence type="ECO:0000313" key="7">
    <source>
        <dbReference type="WBParaSite" id="NBR_0000021001-mRNA-1"/>
    </source>
</evidence>
<dbReference type="Pfam" id="PF02244">
    <property type="entry name" value="Propep_M14"/>
    <property type="match status" value="1"/>
</dbReference>
<sequence>MIILWLFFVFTTNALTNAATEDDEHYSIVRVQTRTDEDKDSLRHLDDHMGYRMDYLRAVRKHGQPADMIVREKDLPIVKKFLAKRGIWNKIVGKSMLTRRYANIYMALS</sequence>
<evidence type="ECO:0000256" key="1">
    <source>
        <dbReference type="ARBA" id="ARBA00022723"/>
    </source>
</evidence>
<dbReference type="AlphaFoldDB" id="A0A0N4XCM1"/>
<dbReference type="SUPFAM" id="SSF54897">
    <property type="entry name" value="Protease propeptides/inhibitors"/>
    <property type="match status" value="1"/>
</dbReference>
<reference evidence="7" key="1">
    <citation type="submission" date="2017-02" db="UniProtKB">
        <authorList>
            <consortium name="WormBaseParasite"/>
        </authorList>
    </citation>
    <scope>IDENTIFICATION</scope>
</reference>
<protein>
    <submittedName>
        <fullName evidence="7">Propep_M14 domain-containing protein</fullName>
    </submittedName>
</protein>
<feature type="signal peptide" evidence="3">
    <location>
        <begin position="1"/>
        <end position="18"/>
    </location>
</feature>
<dbReference type="WBParaSite" id="NBR_0000021001-mRNA-1">
    <property type="protein sequence ID" value="NBR_0000021001-mRNA-1"/>
    <property type="gene ID" value="NBR_0000021001"/>
</dbReference>
<proteinExistence type="predicted"/>
<dbReference type="Proteomes" id="UP000271162">
    <property type="component" value="Unassembled WGS sequence"/>
</dbReference>
<reference evidence="5 6" key="2">
    <citation type="submission" date="2018-11" db="EMBL/GenBank/DDBJ databases">
        <authorList>
            <consortium name="Pathogen Informatics"/>
        </authorList>
    </citation>
    <scope>NUCLEOTIDE SEQUENCE [LARGE SCALE GENOMIC DNA]</scope>
</reference>
<keyword evidence="6" id="KW-1185">Reference proteome</keyword>
<evidence type="ECO:0000259" key="4">
    <source>
        <dbReference type="Pfam" id="PF02244"/>
    </source>
</evidence>
<dbReference type="InterPro" id="IPR003146">
    <property type="entry name" value="M14A_act_pep"/>
</dbReference>
<evidence type="ECO:0000256" key="2">
    <source>
        <dbReference type="ARBA" id="ARBA00022833"/>
    </source>
</evidence>
<keyword evidence="3" id="KW-0732">Signal</keyword>
<evidence type="ECO:0000256" key="3">
    <source>
        <dbReference type="SAM" id="SignalP"/>
    </source>
</evidence>